<dbReference type="SFLD" id="SFLDG01103">
    <property type="entry name" value="Uncharacterised_Radical_SAM_Su"/>
    <property type="match status" value="1"/>
</dbReference>
<dbReference type="EMBL" id="CP001197">
    <property type="protein sequence ID" value="ACL09662.1"/>
    <property type="molecule type" value="Genomic_DNA"/>
</dbReference>
<dbReference type="Gene3D" id="3.20.20.70">
    <property type="entry name" value="Aldolase class I"/>
    <property type="match status" value="1"/>
</dbReference>
<keyword evidence="2" id="KW-0949">S-adenosyl-L-methionine</keyword>
<dbReference type="KEGG" id="dvm:DvMF_2723"/>
<proteinExistence type="predicted"/>
<name>B8DJ01_NITV9</name>
<reference evidence="7" key="1">
    <citation type="submission" date="2008-10" db="EMBL/GenBank/DDBJ databases">
        <title>Complete sequence of Desulfovibrio vulgaris str. 'Miyazaki F'.</title>
        <authorList>
            <person name="Lucas S."/>
            <person name="Copeland A."/>
            <person name="Lapidus A."/>
            <person name="Glavina del Rio T."/>
            <person name="Dalin E."/>
            <person name="Tice H."/>
            <person name="Bruce D."/>
            <person name="Goodwin L."/>
            <person name="Pitluck S."/>
            <person name="Sims D."/>
            <person name="Brettin T."/>
            <person name="Detter J.C."/>
            <person name="Han C."/>
            <person name="Larimer F."/>
            <person name="Land M."/>
            <person name="Hauser L."/>
            <person name="Kyrpides N."/>
            <person name="Mikhailova N."/>
            <person name="Hazen T.C."/>
            <person name="Richardson P."/>
        </authorList>
    </citation>
    <scope>NUCLEOTIDE SEQUENCE</scope>
    <source>
        <strain evidence="7">Miyazaki F</strain>
    </source>
</reference>
<dbReference type="InterPro" id="IPR058240">
    <property type="entry name" value="rSAM_sf"/>
</dbReference>
<dbReference type="OrthoDB" id="4501241at2"/>
<comment type="cofactor">
    <cofactor evidence="1">
        <name>[4Fe-4S] cluster</name>
        <dbReference type="ChEBI" id="CHEBI:49883"/>
    </cofactor>
</comment>
<evidence type="ECO:0000256" key="1">
    <source>
        <dbReference type="ARBA" id="ARBA00001966"/>
    </source>
</evidence>
<dbReference type="GO" id="GO:0051536">
    <property type="term" value="F:iron-sulfur cluster binding"/>
    <property type="evidence" value="ECO:0007669"/>
    <property type="project" value="UniProtKB-KW"/>
</dbReference>
<dbReference type="SFLD" id="SFLDG01067">
    <property type="entry name" value="SPASM/twitch_domain_containing"/>
    <property type="match status" value="1"/>
</dbReference>
<keyword evidence="5" id="KW-0411">Iron-sulfur</keyword>
<sequence>MKSFNCAPLAGKAAVGILTTSQEVRPRGDFVLVKGSPGILDLGFGGYIASSRKLPPFSSVGGFLEDLSQIEPHVGDIAHVSPDGMVNLVWEKRANHNALFLTEACNARCLMCPQPPKKHNPAHLETANRVLDLLEGEQLPAICITGGEPTLLGKDFVRIVRRCTSEHPESQVDILTNGQTFSDFDFAKSVAEACGQGARLCISLHADCDELHDSIVQSKGAFRKTHRGLFNLARLQCNIEVRFVVSRLNYGRLPYLADTIFRTYPFVSHVAIMGLEMTGYAKDNHLNIWIDPLDYRHELSRFVSEARRRGINFSLYNHPLCVIDQCAWPYARRSISDWKQDYSSECASCIKLAQCCGVFSTSESRISRGIAPITQYGGGDLYES</sequence>
<dbReference type="GO" id="GO:0003824">
    <property type="term" value="F:catalytic activity"/>
    <property type="evidence" value="ECO:0007669"/>
    <property type="project" value="InterPro"/>
</dbReference>
<evidence type="ECO:0000256" key="3">
    <source>
        <dbReference type="ARBA" id="ARBA00022723"/>
    </source>
</evidence>
<evidence type="ECO:0000259" key="6">
    <source>
        <dbReference type="Pfam" id="PF04055"/>
    </source>
</evidence>
<dbReference type="GO" id="GO:0046872">
    <property type="term" value="F:metal ion binding"/>
    <property type="evidence" value="ECO:0007669"/>
    <property type="project" value="UniProtKB-KW"/>
</dbReference>
<keyword evidence="3" id="KW-0479">Metal-binding</keyword>
<feature type="domain" description="Radical SAM core" evidence="6">
    <location>
        <begin position="101"/>
        <end position="238"/>
    </location>
</feature>
<dbReference type="STRING" id="883.DvMF_2723"/>
<dbReference type="AlphaFoldDB" id="B8DJ01"/>
<dbReference type="eggNOG" id="COG0535">
    <property type="taxonomic scope" value="Bacteria"/>
</dbReference>
<protein>
    <submittedName>
        <fullName evidence="7">Radical SAM domain protein</fullName>
    </submittedName>
</protein>
<dbReference type="NCBIfam" id="TIGR03977">
    <property type="entry name" value="rSAM_pair_HxsC"/>
    <property type="match status" value="1"/>
</dbReference>
<dbReference type="GO" id="GO:0006783">
    <property type="term" value="P:heme biosynthetic process"/>
    <property type="evidence" value="ECO:0007669"/>
    <property type="project" value="TreeGrafter"/>
</dbReference>
<evidence type="ECO:0000256" key="2">
    <source>
        <dbReference type="ARBA" id="ARBA00022691"/>
    </source>
</evidence>
<keyword evidence="4" id="KW-0408">Iron</keyword>
<dbReference type="InterPro" id="IPR024032">
    <property type="entry name" value="rSAM_paired_HxsC"/>
</dbReference>
<dbReference type="InterPro" id="IPR013785">
    <property type="entry name" value="Aldolase_TIM"/>
</dbReference>
<evidence type="ECO:0000256" key="5">
    <source>
        <dbReference type="ARBA" id="ARBA00023014"/>
    </source>
</evidence>
<dbReference type="HOGENOM" id="CLU_055629_0_0_7"/>
<evidence type="ECO:0000313" key="7">
    <source>
        <dbReference type="EMBL" id="ACL09662.1"/>
    </source>
</evidence>
<organism evidence="7">
    <name type="scientific">Nitratidesulfovibrio vulgaris (strain DSM 19637 / Miyazaki F)</name>
    <name type="common">Desulfovibrio vulgaris</name>
    <dbReference type="NCBI Taxonomy" id="883"/>
    <lineage>
        <taxon>Bacteria</taxon>
        <taxon>Pseudomonadati</taxon>
        <taxon>Thermodesulfobacteriota</taxon>
        <taxon>Desulfovibrionia</taxon>
        <taxon>Desulfovibrionales</taxon>
        <taxon>Desulfovibrionaceae</taxon>
        <taxon>Nitratidesulfovibrio</taxon>
    </lineage>
</organism>
<dbReference type="SFLD" id="SFLDS00029">
    <property type="entry name" value="Radical_SAM"/>
    <property type="match status" value="1"/>
</dbReference>
<dbReference type="PANTHER" id="PTHR11228">
    <property type="entry name" value="RADICAL SAM DOMAIN PROTEIN"/>
    <property type="match status" value="1"/>
</dbReference>
<dbReference type="Pfam" id="PF04055">
    <property type="entry name" value="Radical_SAM"/>
    <property type="match status" value="1"/>
</dbReference>
<gene>
    <name evidence="7" type="ordered locus">DvMF_2723</name>
</gene>
<dbReference type="SUPFAM" id="SSF102114">
    <property type="entry name" value="Radical SAM enzymes"/>
    <property type="match status" value="1"/>
</dbReference>
<dbReference type="PANTHER" id="PTHR11228:SF7">
    <property type="entry name" value="PQQA PEPTIDE CYCLASE"/>
    <property type="match status" value="1"/>
</dbReference>
<accession>B8DJ01</accession>
<dbReference type="InterPro" id="IPR050377">
    <property type="entry name" value="Radical_SAM_PqqE_MftC-like"/>
</dbReference>
<dbReference type="InterPro" id="IPR007197">
    <property type="entry name" value="rSAM"/>
</dbReference>
<dbReference type="CDD" id="cd01335">
    <property type="entry name" value="Radical_SAM"/>
    <property type="match status" value="1"/>
</dbReference>
<evidence type="ECO:0000256" key="4">
    <source>
        <dbReference type="ARBA" id="ARBA00023004"/>
    </source>
</evidence>